<dbReference type="Proteomes" id="UP001501565">
    <property type="component" value="Unassembled WGS sequence"/>
</dbReference>
<organism evidence="4 5">
    <name type="scientific">Litoribacillus peritrichatus</name>
    <dbReference type="NCBI Taxonomy" id="718191"/>
    <lineage>
        <taxon>Bacteria</taxon>
        <taxon>Pseudomonadati</taxon>
        <taxon>Pseudomonadota</taxon>
        <taxon>Gammaproteobacteria</taxon>
        <taxon>Oceanospirillales</taxon>
        <taxon>Oceanospirillaceae</taxon>
        <taxon>Litoribacillus</taxon>
    </lineage>
</organism>
<evidence type="ECO:0000256" key="1">
    <source>
        <dbReference type="SAM" id="Coils"/>
    </source>
</evidence>
<feature type="coiled-coil region" evidence="1">
    <location>
        <begin position="357"/>
        <end position="384"/>
    </location>
</feature>
<feature type="compositionally biased region" description="Low complexity" evidence="2">
    <location>
        <begin position="420"/>
        <end position="429"/>
    </location>
</feature>
<dbReference type="InterPro" id="IPR005094">
    <property type="entry name" value="Endonuclease_MobA/VirD2"/>
</dbReference>
<feature type="domain" description="MobA/VirD2-like nuclease" evidence="3">
    <location>
        <begin position="23"/>
        <end position="146"/>
    </location>
</feature>
<protein>
    <recommendedName>
        <fullName evidence="3">MobA/VirD2-like nuclease domain-containing protein</fullName>
    </recommendedName>
</protein>
<feature type="compositionally biased region" description="Basic and acidic residues" evidence="2">
    <location>
        <begin position="431"/>
        <end position="445"/>
    </location>
</feature>
<sequence length="445" mass="51788">MILKGNQRAGGRQMALHLLNGEQNEHVNVHEVSGFMAQDVLGALNEAYALSKGTKCKQFMYSLSLNPPQDKKVDIETFEKTLERVEQKLGLEGQPRVVVFHEKEGRRHAHCVWSRINTDEMKAVNISHPKLKLNDISKSLYLEHGWKMPEGFKDKTKKNPLNFTRAEWQQAQRVGRKASDIKSELQECWAISDTKTSFEHALREKGYFLAKGDKRGFVALDVYGEVYSLTRQLGQKNKALEARLGSAKELPSVQEVKNGIQGQLSKLFDSYKEELRSVHNEKLKPLLADKAKLTNEHRSVRASLKEYQQKRWQAEELKRSARIRKGFKGIWDKLNGRYWKTRKRNEQEAWQAHLRDRKQQEELIQKQLTERQNLQTQIQLVRDTQEKERQALVRDLSHIAKHEEKSKHAHRSKTNTQSKNTQNANAPNRQNRRDDDKGMDFEPEI</sequence>
<gene>
    <name evidence="4" type="ORF">GCM10022277_31120</name>
</gene>
<evidence type="ECO:0000259" key="3">
    <source>
        <dbReference type="Pfam" id="PF03432"/>
    </source>
</evidence>
<keyword evidence="1" id="KW-0175">Coiled coil</keyword>
<keyword evidence="5" id="KW-1185">Reference proteome</keyword>
<dbReference type="EMBL" id="BAABBN010000007">
    <property type="protein sequence ID" value="GAA3932042.1"/>
    <property type="molecule type" value="Genomic_DNA"/>
</dbReference>
<feature type="coiled-coil region" evidence="1">
    <location>
        <begin position="290"/>
        <end position="324"/>
    </location>
</feature>
<reference evidence="5" key="1">
    <citation type="journal article" date="2019" name="Int. J. Syst. Evol. Microbiol.">
        <title>The Global Catalogue of Microorganisms (GCM) 10K type strain sequencing project: providing services to taxonomists for standard genome sequencing and annotation.</title>
        <authorList>
            <consortium name="The Broad Institute Genomics Platform"/>
            <consortium name="The Broad Institute Genome Sequencing Center for Infectious Disease"/>
            <person name="Wu L."/>
            <person name="Ma J."/>
        </authorList>
    </citation>
    <scope>NUCLEOTIDE SEQUENCE [LARGE SCALE GENOMIC DNA]</scope>
    <source>
        <strain evidence="5">JCM 17551</strain>
    </source>
</reference>
<evidence type="ECO:0000256" key="2">
    <source>
        <dbReference type="SAM" id="MobiDB-lite"/>
    </source>
</evidence>
<name>A0ABP7MX87_9GAMM</name>
<dbReference type="Pfam" id="PF03432">
    <property type="entry name" value="Relaxase"/>
    <property type="match status" value="1"/>
</dbReference>
<proteinExistence type="predicted"/>
<feature type="region of interest" description="Disordered" evidence="2">
    <location>
        <begin position="399"/>
        <end position="445"/>
    </location>
</feature>
<evidence type="ECO:0000313" key="4">
    <source>
        <dbReference type="EMBL" id="GAA3932042.1"/>
    </source>
</evidence>
<accession>A0ABP7MX87</accession>
<comment type="caution">
    <text evidence="4">The sequence shown here is derived from an EMBL/GenBank/DDBJ whole genome shotgun (WGS) entry which is preliminary data.</text>
</comment>
<evidence type="ECO:0000313" key="5">
    <source>
        <dbReference type="Proteomes" id="UP001501565"/>
    </source>
</evidence>
<dbReference type="RefSeq" id="WP_344799483.1">
    <property type="nucleotide sequence ID" value="NZ_BAABBN010000007.1"/>
</dbReference>